<keyword evidence="1" id="KW-0812">Transmembrane</keyword>
<evidence type="ECO:0000256" key="1">
    <source>
        <dbReference type="SAM" id="Phobius"/>
    </source>
</evidence>
<organism evidence="2 3">
    <name type="scientific">Neobacillus mesonae</name>
    <dbReference type="NCBI Taxonomy" id="1193713"/>
    <lineage>
        <taxon>Bacteria</taxon>
        <taxon>Bacillati</taxon>
        <taxon>Bacillota</taxon>
        <taxon>Bacilli</taxon>
        <taxon>Bacillales</taxon>
        <taxon>Bacillaceae</taxon>
        <taxon>Neobacillus</taxon>
    </lineage>
</organism>
<gene>
    <name evidence="2" type="ORF">CHR53_27535</name>
</gene>
<dbReference type="STRING" id="1193713.GCA_001636315_02425"/>
<dbReference type="EMBL" id="CP022572">
    <property type="protein sequence ID" value="AZU64684.1"/>
    <property type="molecule type" value="Genomic_DNA"/>
</dbReference>
<protein>
    <submittedName>
        <fullName evidence="2">Uncharacterized protein</fullName>
    </submittedName>
</protein>
<keyword evidence="1" id="KW-0472">Membrane</keyword>
<proteinExistence type="predicted"/>
<dbReference type="Proteomes" id="UP000282892">
    <property type="component" value="Chromosome"/>
</dbReference>
<name>A0A3T0I5N9_9BACI</name>
<keyword evidence="3" id="KW-1185">Reference proteome</keyword>
<feature type="transmembrane region" description="Helical" evidence="1">
    <location>
        <begin position="12"/>
        <end position="38"/>
    </location>
</feature>
<keyword evidence="1" id="KW-1133">Transmembrane helix</keyword>
<reference evidence="2 3" key="1">
    <citation type="submission" date="2017-07" db="EMBL/GenBank/DDBJ databases">
        <title>The complete genome sequence of Bacillus mesonae strain H20-5, an efficient strain improving plant abiotic stress resistance.</title>
        <authorList>
            <person name="Kim S.Y."/>
            <person name="Song H."/>
            <person name="Sang M.K."/>
            <person name="Weon H.-Y."/>
            <person name="Song J."/>
        </authorList>
    </citation>
    <scope>NUCLEOTIDE SEQUENCE [LARGE SCALE GENOMIC DNA]</scope>
    <source>
        <strain evidence="2 3">H20-5</strain>
    </source>
</reference>
<accession>A0A3T0I5N9</accession>
<evidence type="ECO:0000313" key="3">
    <source>
        <dbReference type="Proteomes" id="UP000282892"/>
    </source>
</evidence>
<dbReference type="AlphaFoldDB" id="A0A3T0I5N9"/>
<dbReference type="KEGG" id="nmk:CHR53_27535"/>
<sequence>MEGVTWYRGLLLAYGVTLLAQKTAFLALMSILLALPAFSDSNIANKKTVHSKLWTALYTLI</sequence>
<evidence type="ECO:0000313" key="2">
    <source>
        <dbReference type="EMBL" id="AZU64684.1"/>
    </source>
</evidence>